<evidence type="ECO:0000313" key="3">
    <source>
        <dbReference type="Proteomes" id="UP000286576"/>
    </source>
</evidence>
<gene>
    <name evidence="2" type="ORF">D2V07_17195</name>
</gene>
<dbReference type="EMBL" id="QXFL01000012">
    <property type="protein sequence ID" value="RIV83057.1"/>
    <property type="molecule type" value="Genomic_DNA"/>
</dbReference>
<keyword evidence="3" id="KW-1185">Reference proteome</keyword>
<dbReference type="Pfam" id="PF13471">
    <property type="entry name" value="Transglut_core3"/>
    <property type="match status" value="1"/>
</dbReference>
<evidence type="ECO:0000259" key="1">
    <source>
        <dbReference type="Pfam" id="PF13471"/>
    </source>
</evidence>
<comment type="caution">
    <text evidence="2">The sequence shown here is derived from an EMBL/GenBank/DDBJ whole genome shotgun (WGS) entry which is preliminary data.</text>
</comment>
<dbReference type="RefSeq" id="WP_119588142.1">
    <property type="nucleotide sequence ID" value="NZ_CAWODQ010000004.1"/>
</dbReference>
<accession>A0A418NNQ2</accession>
<sequence length="79" mass="8731">MLWRSDCLVQAMAAQNWLKRKGIPTSIVIGVDKSGDEGSDAYAWLRAGDLIVTDGNIDNFTVILDDHAEFRGKIRNPSP</sequence>
<protein>
    <submittedName>
        <fullName evidence="2">Lasso peptide biosynthesis B2 protein</fullName>
    </submittedName>
</protein>
<evidence type="ECO:0000313" key="2">
    <source>
        <dbReference type="EMBL" id="RIV83057.1"/>
    </source>
</evidence>
<dbReference type="AlphaFoldDB" id="A0A418NNQ2"/>
<proteinExistence type="predicted"/>
<reference evidence="2 3" key="1">
    <citation type="submission" date="2018-08" db="EMBL/GenBank/DDBJ databases">
        <title>Erythrobacter zhengii sp.nov., a bacterium isolated from deep-sea sediment.</title>
        <authorList>
            <person name="Fang C."/>
            <person name="Wu Y.-H."/>
            <person name="Sun C."/>
            <person name="Wang H."/>
            <person name="Cheng H."/>
            <person name="Meng F.-X."/>
            <person name="Wang C.-S."/>
            <person name="Xu X.-W."/>
        </authorList>
    </citation>
    <scope>NUCLEOTIDE SEQUENCE [LARGE SCALE GENOMIC DNA]</scope>
    <source>
        <strain evidence="2 3">V18</strain>
    </source>
</reference>
<name>A0A418NNQ2_9SPHN</name>
<dbReference type="Proteomes" id="UP000286576">
    <property type="component" value="Unassembled WGS sequence"/>
</dbReference>
<dbReference type="InterPro" id="IPR053521">
    <property type="entry name" value="McjB-like"/>
</dbReference>
<dbReference type="NCBIfam" id="NF033537">
    <property type="entry name" value="lasso_biosyn_B2"/>
    <property type="match status" value="1"/>
</dbReference>
<dbReference type="InterPro" id="IPR032708">
    <property type="entry name" value="McjB_C"/>
</dbReference>
<organism evidence="2 3">
    <name type="scientific">Aurantiacibacter zhengii</name>
    <dbReference type="NCBI Taxonomy" id="2307003"/>
    <lineage>
        <taxon>Bacteria</taxon>
        <taxon>Pseudomonadati</taxon>
        <taxon>Pseudomonadota</taxon>
        <taxon>Alphaproteobacteria</taxon>
        <taxon>Sphingomonadales</taxon>
        <taxon>Erythrobacteraceae</taxon>
        <taxon>Aurantiacibacter</taxon>
    </lineage>
</organism>
<feature type="domain" description="Microcin J25-processing protein McjB C-terminal" evidence="1">
    <location>
        <begin position="3"/>
        <end position="64"/>
    </location>
</feature>